<accession>A0A6P9BVU2</accession>
<dbReference type="Proteomes" id="UP001652622">
    <property type="component" value="Unplaced"/>
</dbReference>
<feature type="chain" id="PRO_5027565655" evidence="3">
    <location>
        <begin position="20"/>
        <end position="250"/>
    </location>
</feature>
<protein>
    <submittedName>
        <fullName evidence="5">Testis-expressed protein 51 isoform X3</fullName>
    </submittedName>
</protein>
<evidence type="ECO:0000313" key="5">
    <source>
        <dbReference type="RefSeq" id="XP_034275462.1"/>
    </source>
</evidence>
<gene>
    <name evidence="5" type="primary">TEX51</name>
</gene>
<organism evidence="4 5">
    <name type="scientific">Pantherophis guttatus</name>
    <name type="common">Corn snake</name>
    <name type="synonym">Elaphe guttata</name>
    <dbReference type="NCBI Taxonomy" id="94885"/>
    <lineage>
        <taxon>Eukaryota</taxon>
        <taxon>Metazoa</taxon>
        <taxon>Chordata</taxon>
        <taxon>Craniata</taxon>
        <taxon>Vertebrata</taxon>
        <taxon>Euteleostomi</taxon>
        <taxon>Lepidosauria</taxon>
        <taxon>Squamata</taxon>
        <taxon>Bifurcata</taxon>
        <taxon>Unidentata</taxon>
        <taxon>Episquamata</taxon>
        <taxon>Toxicofera</taxon>
        <taxon>Serpentes</taxon>
        <taxon>Colubroidea</taxon>
        <taxon>Colubridae</taxon>
        <taxon>Colubrinae</taxon>
        <taxon>Pantherophis</taxon>
    </lineage>
</organism>
<evidence type="ECO:0000256" key="3">
    <source>
        <dbReference type="SAM" id="SignalP"/>
    </source>
</evidence>
<evidence type="ECO:0000256" key="1">
    <source>
        <dbReference type="SAM" id="MobiDB-lite"/>
    </source>
</evidence>
<feature type="compositionally biased region" description="Acidic residues" evidence="1">
    <location>
        <begin position="165"/>
        <end position="182"/>
    </location>
</feature>
<keyword evidence="2" id="KW-0472">Membrane</keyword>
<keyword evidence="2" id="KW-1133">Transmembrane helix</keyword>
<reference evidence="5" key="1">
    <citation type="submission" date="2025-08" db="UniProtKB">
        <authorList>
            <consortium name="RefSeq"/>
        </authorList>
    </citation>
    <scope>IDENTIFICATION</scope>
    <source>
        <tissue evidence="5">Blood</tissue>
    </source>
</reference>
<sequence>MATASLLGLLLWAAPVKLAGTCLRCWPDAAAYFIYDANLLLQKDSAASDQLGTLFLGNVKELASYGSGYLEREHMEREAGNLFHHLELIIQKSQTICSFSCGQSRFRPYEVAQCRNCQILKASCYDLRICAGPNIVAAVLISLTVLLGVLGVAMWYCCRKKTSEETESQDEDDDDKDNEDDSSGTSEGSEKSEEAALTTSVPYYSNPPETDMPSPPEFDVPSPPEFDMPSPPEYDMPNPPEYDIPSPPNF</sequence>
<dbReference type="AlphaFoldDB" id="A0A6P9BVU2"/>
<dbReference type="GeneID" id="117666725"/>
<keyword evidence="3" id="KW-0732">Signal</keyword>
<keyword evidence="4" id="KW-1185">Reference proteome</keyword>
<feature type="transmembrane region" description="Helical" evidence="2">
    <location>
        <begin position="135"/>
        <end position="158"/>
    </location>
</feature>
<keyword evidence="2" id="KW-0812">Transmembrane</keyword>
<name>A0A6P9BVU2_PANGU</name>
<dbReference type="CTD" id="101929926"/>
<feature type="region of interest" description="Disordered" evidence="1">
    <location>
        <begin position="163"/>
        <end position="250"/>
    </location>
</feature>
<proteinExistence type="predicted"/>
<evidence type="ECO:0000256" key="2">
    <source>
        <dbReference type="SAM" id="Phobius"/>
    </source>
</evidence>
<feature type="compositionally biased region" description="Pro residues" evidence="1">
    <location>
        <begin position="213"/>
        <end position="250"/>
    </location>
</feature>
<feature type="signal peptide" evidence="3">
    <location>
        <begin position="1"/>
        <end position="19"/>
    </location>
</feature>
<evidence type="ECO:0000313" key="4">
    <source>
        <dbReference type="Proteomes" id="UP001652622"/>
    </source>
</evidence>
<dbReference type="RefSeq" id="XP_034275462.1">
    <property type="nucleotide sequence ID" value="XM_034419571.2"/>
</dbReference>